<organism evidence="1 2">
    <name type="scientific">Brassica rapa subsp. trilocularis</name>
    <dbReference type="NCBI Taxonomy" id="1813537"/>
    <lineage>
        <taxon>Eukaryota</taxon>
        <taxon>Viridiplantae</taxon>
        <taxon>Streptophyta</taxon>
        <taxon>Embryophyta</taxon>
        <taxon>Tracheophyta</taxon>
        <taxon>Spermatophyta</taxon>
        <taxon>Magnoliopsida</taxon>
        <taxon>eudicotyledons</taxon>
        <taxon>Gunneridae</taxon>
        <taxon>Pentapetalae</taxon>
        <taxon>rosids</taxon>
        <taxon>malvids</taxon>
        <taxon>Brassicales</taxon>
        <taxon>Brassicaceae</taxon>
        <taxon>Brassiceae</taxon>
        <taxon>Brassica</taxon>
    </lineage>
</organism>
<comment type="caution">
    <text evidence="1">The sequence shown here is derived from an EMBL/GenBank/DDBJ whole genome shotgun (WGS) entry which is preliminary data.</text>
</comment>
<gene>
    <name evidence="1" type="primary">A02g506170.1_BraROA</name>
    <name evidence="1" type="ORF">IGI04_006868</name>
</gene>
<evidence type="ECO:0000313" key="1">
    <source>
        <dbReference type="EMBL" id="KAG5410549.1"/>
    </source>
</evidence>
<evidence type="ECO:0000313" key="2">
    <source>
        <dbReference type="Proteomes" id="UP000823674"/>
    </source>
</evidence>
<proteinExistence type="predicted"/>
<dbReference type="Proteomes" id="UP000823674">
    <property type="component" value="Chromosome A02"/>
</dbReference>
<reference evidence="1 2" key="1">
    <citation type="submission" date="2021-03" db="EMBL/GenBank/DDBJ databases">
        <authorList>
            <person name="King G.J."/>
            <person name="Bancroft I."/>
            <person name="Baten A."/>
            <person name="Bloomfield J."/>
            <person name="Borpatragohain P."/>
            <person name="He Z."/>
            <person name="Irish N."/>
            <person name="Irwin J."/>
            <person name="Liu K."/>
            <person name="Mauleon R.P."/>
            <person name="Moore J."/>
            <person name="Morris R."/>
            <person name="Ostergaard L."/>
            <person name="Wang B."/>
            <person name="Wells R."/>
        </authorList>
    </citation>
    <scope>NUCLEOTIDE SEQUENCE [LARGE SCALE GENOMIC DNA]</scope>
    <source>
        <strain evidence="1">R-o-18</strain>
        <tissue evidence="1">Leaf</tissue>
    </source>
</reference>
<feature type="non-terminal residue" evidence="1">
    <location>
        <position position="1"/>
    </location>
</feature>
<protein>
    <submittedName>
        <fullName evidence="1">Uncharacterized protein</fullName>
    </submittedName>
</protein>
<sequence length="109" mass="12107">FLRVAELIPASKDGTISGKSGQQILFELLSKAFTQHLSIIMGDAEEVSQHYRLMSRHTRDFFGIYSSLKLKPPSTHHYSAFQTHTPSMATLNLMFSDLEAGCCANTVEA</sequence>
<dbReference type="EMBL" id="JADBGQ010000002">
    <property type="protein sequence ID" value="KAG5410549.1"/>
    <property type="molecule type" value="Genomic_DNA"/>
</dbReference>
<name>A0ABQ7NLA3_BRACM</name>
<accession>A0ABQ7NLA3</accession>
<keyword evidence="2" id="KW-1185">Reference proteome</keyword>